<dbReference type="GO" id="GO:0005829">
    <property type="term" value="C:cytosol"/>
    <property type="evidence" value="ECO:0007669"/>
    <property type="project" value="TreeGrafter"/>
</dbReference>
<proteinExistence type="inferred from homology"/>
<dbReference type="GO" id="GO:0009691">
    <property type="term" value="P:cytokinin biosynthetic process"/>
    <property type="evidence" value="ECO:0007669"/>
    <property type="project" value="UniProtKB-UniRule"/>
</dbReference>
<dbReference type="InterPro" id="IPR031100">
    <property type="entry name" value="LOG_fam"/>
</dbReference>
<evidence type="ECO:0000256" key="3">
    <source>
        <dbReference type="RuleBase" id="RU363015"/>
    </source>
</evidence>
<dbReference type="RefSeq" id="WP_193952034.1">
    <property type="nucleotide sequence ID" value="NZ_JADEYS010000003.1"/>
</dbReference>
<organism evidence="4 5">
    <name type="scientific">Pontibacterium sinense</name>
    <dbReference type="NCBI Taxonomy" id="2781979"/>
    <lineage>
        <taxon>Bacteria</taxon>
        <taxon>Pseudomonadati</taxon>
        <taxon>Pseudomonadota</taxon>
        <taxon>Gammaproteobacteria</taxon>
        <taxon>Oceanospirillales</taxon>
        <taxon>Oceanospirillaceae</taxon>
        <taxon>Pontibacterium</taxon>
    </lineage>
</organism>
<dbReference type="EMBL" id="JADEYS010000003">
    <property type="protein sequence ID" value="MBE9396486.1"/>
    <property type="molecule type" value="Genomic_DNA"/>
</dbReference>
<accession>A0A8J7FB57</accession>
<keyword evidence="3" id="KW-0203">Cytokinin biosynthesis</keyword>
<gene>
    <name evidence="4" type="ORF">IOQ59_04340</name>
</gene>
<sequence>MKVAVYCGSSEGPSESIYMQAAYDLGQTLARQGIELVYGGASVGLMGATADGALDAGGKVIGVMPDVLVDKELAHPHLTELKQVRDMHHRKAIMSELADGFIAMPGGTGTLEELFEVWCWAQLGVHHKPCALYNVSGFYNKLLEFIQHAENQQFIREEYSRMLVVENSVDQILQAFKTYQPPADKWRDRSVLKPVLENV</sequence>
<evidence type="ECO:0000313" key="4">
    <source>
        <dbReference type="EMBL" id="MBE9396486.1"/>
    </source>
</evidence>
<protein>
    <recommendedName>
        <fullName evidence="3">Cytokinin riboside 5'-monophosphate phosphoribohydrolase</fullName>
        <ecNumber evidence="3">3.2.2.n1</ecNumber>
    </recommendedName>
</protein>
<comment type="similarity">
    <text evidence="2 3">Belongs to the LOG family.</text>
</comment>
<comment type="caution">
    <text evidence="4">The sequence shown here is derived from an EMBL/GenBank/DDBJ whole genome shotgun (WGS) entry which is preliminary data.</text>
</comment>
<evidence type="ECO:0000313" key="5">
    <source>
        <dbReference type="Proteomes" id="UP000640333"/>
    </source>
</evidence>
<dbReference type="PANTHER" id="PTHR31223:SF70">
    <property type="entry name" value="LOG FAMILY PROTEIN YJL055W"/>
    <property type="match status" value="1"/>
</dbReference>
<dbReference type="Pfam" id="PF03641">
    <property type="entry name" value="Lysine_decarbox"/>
    <property type="match status" value="1"/>
</dbReference>
<comment type="catalytic activity">
    <reaction evidence="1">
        <text>AMP + H2O = D-ribose 5-phosphate + adenine</text>
        <dbReference type="Rhea" id="RHEA:20129"/>
        <dbReference type="ChEBI" id="CHEBI:15377"/>
        <dbReference type="ChEBI" id="CHEBI:16708"/>
        <dbReference type="ChEBI" id="CHEBI:78346"/>
        <dbReference type="ChEBI" id="CHEBI:456215"/>
        <dbReference type="EC" id="3.2.2.4"/>
    </reaction>
</comment>
<evidence type="ECO:0000256" key="2">
    <source>
        <dbReference type="ARBA" id="ARBA00006763"/>
    </source>
</evidence>
<dbReference type="SUPFAM" id="SSF102405">
    <property type="entry name" value="MCP/YpsA-like"/>
    <property type="match status" value="1"/>
</dbReference>
<dbReference type="GO" id="GO:0008714">
    <property type="term" value="F:AMP nucleosidase activity"/>
    <property type="evidence" value="ECO:0007669"/>
    <property type="project" value="UniProtKB-EC"/>
</dbReference>
<dbReference type="Gene3D" id="3.40.50.450">
    <property type="match status" value="1"/>
</dbReference>
<dbReference type="Proteomes" id="UP000640333">
    <property type="component" value="Unassembled WGS sequence"/>
</dbReference>
<keyword evidence="3" id="KW-0378">Hydrolase</keyword>
<evidence type="ECO:0000256" key="1">
    <source>
        <dbReference type="ARBA" id="ARBA00000274"/>
    </source>
</evidence>
<name>A0A8J7FB57_9GAMM</name>
<dbReference type="AlphaFoldDB" id="A0A8J7FB57"/>
<dbReference type="NCBIfam" id="TIGR00730">
    <property type="entry name" value="Rossman fold protein, TIGR00730 family"/>
    <property type="match status" value="1"/>
</dbReference>
<reference evidence="4" key="1">
    <citation type="submission" date="2020-10" db="EMBL/GenBank/DDBJ databases">
        <title>Bacterium isolated from coastal waters sediment.</title>
        <authorList>
            <person name="Chen R.-J."/>
            <person name="Lu D.-C."/>
            <person name="Zhu K.-L."/>
            <person name="Du Z.-J."/>
        </authorList>
    </citation>
    <scope>NUCLEOTIDE SEQUENCE</scope>
    <source>
        <strain evidence="4">N1Y112</strain>
    </source>
</reference>
<dbReference type="PANTHER" id="PTHR31223">
    <property type="entry name" value="LOG FAMILY PROTEIN YJL055W"/>
    <property type="match status" value="1"/>
</dbReference>
<dbReference type="InterPro" id="IPR005269">
    <property type="entry name" value="LOG"/>
</dbReference>
<keyword evidence="5" id="KW-1185">Reference proteome</keyword>
<dbReference type="EC" id="3.2.2.n1" evidence="3"/>